<dbReference type="AlphaFoldDB" id="A0ABD0UMN0"/>
<dbReference type="Proteomes" id="UP001552299">
    <property type="component" value="Unassembled WGS sequence"/>
</dbReference>
<organism evidence="1 2">
    <name type="scientific">Dendrobium thyrsiflorum</name>
    <name type="common">Pinecone-like raceme dendrobium</name>
    <name type="synonym">Orchid</name>
    <dbReference type="NCBI Taxonomy" id="117978"/>
    <lineage>
        <taxon>Eukaryota</taxon>
        <taxon>Viridiplantae</taxon>
        <taxon>Streptophyta</taxon>
        <taxon>Embryophyta</taxon>
        <taxon>Tracheophyta</taxon>
        <taxon>Spermatophyta</taxon>
        <taxon>Magnoliopsida</taxon>
        <taxon>Liliopsida</taxon>
        <taxon>Asparagales</taxon>
        <taxon>Orchidaceae</taxon>
        <taxon>Epidendroideae</taxon>
        <taxon>Malaxideae</taxon>
        <taxon>Dendrobiinae</taxon>
        <taxon>Dendrobium</taxon>
    </lineage>
</organism>
<protein>
    <submittedName>
        <fullName evidence="1">Uncharacterized protein</fullName>
    </submittedName>
</protein>
<reference evidence="1 2" key="1">
    <citation type="journal article" date="2024" name="Plant Biotechnol. J.">
        <title>Dendrobium thyrsiflorum genome and its molecular insights into genes involved in important horticultural traits.</title>
        <authorList>
            <person name="Chen B."/>
            <person name="Wang J.Y."/>
            <person name="Zheng P.J."/>
            <person name="Li K.L."/>
            <person name="Liang Y.M."/>
            <person name="Chen X.F."/>
            <person name="Zhang C."/>
            <person name="Zhao X."/>
            <person name="He X."/>
            <person name="Zhang G.Q."/>
            <person name="Liu Z.J."/>
            <person name="Xu Q."/>
        </authorList>
    </citation>
    <scope>NUCLEOTIDE SEQUENCE [LARGE SCALE GENOMIC DNA]</scope>
    <source>
        <strain evidence="1">GZMU011</strain>
    </source>
</reference>
<proteinExistence type="predicted"/>
<accession>A0ABD0UMN0</accession>
<name>A0ABD0UMN0_DENTH</name>
<gene>
    <name evidence="1" type="ORF">M5K25_017367</name>
</gene>
<dbReference type="EMBL" id="JANQDX010000013">
    <property type="protein sequence ID" value="KAL0913875.1"/>
    <property type="molecule type" value="Genomic_DNA"/>
</dbReference>
<evidence type="ECO:0000313" key="1">
    <source>
        <dbReference type="EMBL" id="KAL0913875.1"/>
    </source>
</evidence>
<sequence>MHILALESADFGSVHVLDMRLECLVLLTEQDCYLSKPLVLLHDAIVLQIHPDVHYLHIFFPAMASFLQPEEGTISLLTENSIEQL</sequence>
<evidence type="ECO:0000313" key="2">
    <source>
        <dbReference type="Proteomes" id="UP001552299"/>
    </source>
</evidence>
<keyword evidence="2" id="KW-1185">Reference proteome</keyword>
<comment type="caution">
    <text evidence="1">The sequence shown here is derived from an EMBL/GenBank/DDBJ whole genome shotgun (WGS) entry which is preliminary data.</text>
</comment>